<evidence type="ECO:0000313" key="2">
    <source>
        <dbReference type="EMBL" id="KAJ1205677.1"/>
    </source>
</evidence>
<dbReference type="AlphaFoldDB" id="A0AAV7VYG4"/>
<reference evidence="2" key="1">
    <citation type="journal article" date="2022" name="bioRxiv">
        <title>Sequencing and chromosome-scale assembly of the giantPleurodeles waltlgenome.</title>
        <authorList>
            <person name="Brown T."/>
            <person name="Elewa A."/>
            <person name="Iarovenko S."/>
            <person name="Subramanian E."/>
            <person name="Araus A.J."/>
            <person name="Petzold A."/>
            <person name="Susuki M."/>
            <person name="Suzuki K.-i.T."/>
            <person name="Hayashi T."/>
            <person name="Toyoda A."/>
            <person name="Oliveira C."/>
            <person name="Osipova E."/>
            <person name="Leigh N.D."/>
            <person name="Simon A."/>
            <person name="Yun M.H."/>
        </authorList>
    </citation>
    <scope>NUCLEOTIDE SEQUENCE</scope>
    <source>
        <strain evidence="2">20211129_DDA</strain>
        <tissue evidence="2">Liver</tissue>
    </source>
</reference>
<feature type="region of interest" description="Disordered" evidence="1">
    <location>
        <begin position="1"/>
        <end position="91"/>
    </location>
</feature>
<comment type="caution">
    <text evidence="2">The sequence shown here is derived from an EMBL/GenBank/DDBJ whole genome shotgun (WGS) entry which is preliminary data.</text>
</comment>
<sequence length="91" mass="9696">MKDRPGGIRQPDDFTSPVLLGGELPSLTTDFQDTPRGEQRIPSSSADLVKSLGPSPLGAARPPVTPWMEPLPWGGVPDSDPPGRVSRDPCH</sequence>
<keyword evidence="3" id="KW-1185">Reference proteome</keyword>
<feature type="compositionally biased region" description="Basic and acidic residues" evidence="1">
    <location>
        <begin position="1"/>
        <end position="12"/>
    </location>
</feature>
<protein>
    <submittedName>
        <fullName evidence="2">Uncharacterized protein</fullName>
    </submittedName>
</protein>
<accession>A0AAV7VYG4</accession>
<evidence type="ECO:0000313" key="3">
    <source>
        <dbReference type="Proteomes" id="UP001066276"/>
    </source>
</evidence>
<proteinExistence type="predicted"/>
<name>A0AAV7VYG4_PLEWA</name>
<dbReference type="Proteomes" id="UP001066276">
    <property type="component" value="Chromosome 1_2"/>
</dbReference>
<evidence type="ECO:0000256" key="1">
    <source>
        <dbReference type="SAM" id="MobiDB-lite"/>
    </source>
</evidence>
<organism evidence="2 3">
    <name type="scientific">Pleurodeles waltl</name>
    <name type="common">Iberian ribbed newt</name>
    <dbReference type="NCBI Taxonomy" id="8319"/>
    <lineage>
        <taxon>Eukaryota</taxon>
        <taxon>Metazoa</taxon>
        <taxon>Chordata</taxon>
        <taxon>Craniata</taxon>
        <taxon>Vertebrata</taxon>
        <taxon>Euteleostomi</taxon>
        <taxon>Amphibia</taxon>
        <taxon>Batrachia</taxon>
        <taxon>Caudata</taxon>
        <taxon>Salamandroidea</taxon>
        <taxon>Salamandridae</taxon>
        <taxon>Pleurodelinae</taxon>
        <taxon>Pleurodeles</taxon>
    </lineage>
</organism>
<dbReference type="EMBL" id="JANPWB010000002">
    <property type="protein sequence ID" value="KAJ1205677.1"/>
    <property type="molecule type" value="Genomic_DNA"/>
</dbReference>
<gene>
    <name evidence="2" type="ORF">NDU88_001105</name>
</gene>